<dbReference type="NCBIfam" id="TIGR03588">
    <property type="entry name" value="PseC"/>
    <property type="match status" value="1"/>
</dbReference>
<protein>
    <submittedName>
        <fullName evidence="4">UDP-4-amino-4, 6-dideoxy-N-acetyl-beta-L-altrosamine transaminase</fullName>
    </submittedName>
</protein>
<dbReference type="InterPro" id="IPR015424">
    <property type="entry name" value="PyrdxlP-dep_Trfase"/>
</dbReference>
<dbReference type="Pfam" id="PF01041">
    <property type="entry name" value="DegT_DnrJ_EryC1"/>
    <property type="match status" value="1"/>
</dbReference>
<dbReference type="PANTHER" id="PTHR30244">
    <property type="entry name" value="TRANSAMINASE"/>
    <property type="match status" value="1"/>
</dbReference>
<gene>
    <name evidence="4" type="primary">pseC</name>
    <name evidence="4" type="ORF">COX24_04145</name>
</gene>
<dbReference type="SUPFAM" id="SSF53383">
    <property type="entry name" value="PLP-dependent transferases"/>
    <property type="match status" value="1"/>
</dbReference>
<accession>A0A2G9ZDY1</accession>
<dbReference type="PANTHER" id="PTHR30244:SF34">
    <property type="entry name" value="DTDP-4-AMINO-4,6-DIDEOXYGALACTOSE TRANSAMINASE"/>
    <property type="match status" value="1"/>
</dbReference>
<dbReference type="CDD" id="cd00616">
    <property type="entry name" value="AHBA_syn"/>
    <property type="match status" value="1"/>
</dbReference>
<evidence type="ECO:0000256" key="3">
    <source>
        <dbReference type="RuleBase" id="RU004508"/>
    </source>
</evidence>
<dbReference type="InterPro" id="IPR015421">
    <property type="entry name" value="PyrdxlP-dep_Trfase_major"/>
</dbReference>
<dbReference type="Gene3D" id="3.40.640.10">
    <property type="entry name" value="Type I PLP-dependent aspartate aminotransferase-like (Major domain)"/>
    <property type="match status" value="1"/>
</dbReference>
<proteinExistence type="inferred from homology"/>
<evidence type="ECO:0000256" key="1">
    <source>
        <dbReference type="PIRSR" id="PIRSR000390-1"/>
    </source>
</evidence>
<dbReference type="Proteomes" id="UP000230447">
    <property type="component" value="Unassembled WGS sequence"/>
</dbReference>
<dbReference type="InterPro" id="IPR020026">
    <property type="entry name" value="PseC"/>
</dbReference>
<dbReference type="GO" id="GO:0000271">
    <property type="term" value="P:polysaccharide biosynthetic process"/>
    <property type="evidence" value="ECO:0007669"/>
    <property type="project" value="TreeGrafter"/>
</dbReference>
<evidence type="ECO:0000313" key="5">
    <source>
        <dbReference type="Proteomes" id="UP000230447"/>
    </source>
</evidence>
<dbReference type="InterPro" id="IPR015422">
    <property type="entry name" value="PyrdxlP-dep_Trfase_small"/>
</dbReference>
<evidence type="ECO:0000313" key="4">
    <source>
        <dbReference type="EMBL" id="PIP31347.1"/>
    </source>
</evidence>
<feature type="active site" description="Proton acceptor" evidence="1">
    <location>
        <position position="187"/>
    </location>
</feature>
<dbReference type="GO" id="GO:0030170">
    <property type="term" value="F:pyridoxal phosphate binding"/>
    <property type="evidence" value="ECO:0007669"/>
    <property type="project" value="TreeGrafter"/>
</dbReference>
<evidence type="ECO:0000256" key="2">
    <source>
        <dbReference type="PIRSR" id="PIRSR000390-2"/>
    </source>
</evidence>
<name>A0A2G9ZDY1_9BACT</name>
<dbReference type="EMBL" id="PCSB01000087">
    <property type="protein sequence ID" value="PIP31347.1"/>
    <property type="molecule type" value="Genomic_DNA"/>
</dbReference>
<feature type="modified residue" description="N6-(pyridoxal phosphate)lysine" evidence="2">
    <location>
        <position position="187"/>
    </location>
</feature>
<dbReference type="InterPro" id="IPR000653">
    <property type="entry name" value="DegT/StrS_aminotransferase"/>
</dbReference>
<dbReference type="AlphaFoldDB" id="A0A2G9ZDY1"/>
<comment type="caution">
    <text evidence="4">The sequence shown here is derived from an EMBL/GenBank/DDBJ whole genome shotgun (WGS) entry which is preliminary data.</text>
</comment>
<sequence length="376" mass="41936">MNKSMLKKIPYSCQTISQDDIQAVIKVLKTSFLTCGPKVGEFEKALAKYVGCKEAVVVSSGTAALHVAYFALGIKEGDEVITTPLTFSATSAGFCYLGAKPVFCDISPDTLNISPKEIEKKITKKTKAISVVDFAGLPCNYEVLKKIAKKYKLPLIADACHSFGGEYFGKKVGTLADLTCLSFHPVKGITTGEGGAILTNNSKLAQKMRVFRHHGAVKNPKKGGWYYEIKDLGYNYRLTDLQCALGISQLKKLDNFIKRRREIAQKYRNVFAGLEEILLQEEPKGVKSAYHLFVVQFKTKNRKAIYEALKAKGIFTQVHYVPLHFQPAYQKFGYKKGDFPNTEKYYSQCLSLPIYPTLTKAQQAYVISTLKALLKK</sequence>
<dbReference type="GO" id="GO:0008483">
    <property type="term" value="F:transaminase activity"/>
    <property type="evidence" value="ECO:0007669"/>
    <property type="project" value="TreeGrafter"/>
</dbReference>
<keyword evidence="2 3" id="KW-0663">Pyridoxal phosphate</keyword>
<reference evidence="4 5" key="1">
    <citation type="submission" date="2017-09" db="EMBL/GenBank/DDBJ databases">
        <title>Depth-based differentiation of microbial function through sediment-hosted aquifers and enrichment of novel symbionts in the deep terrestrial subsurface.</title>
        <authorList>
            <person name="Probst A.J."/>
            <person name="Ladd B."/>
            <person name="Jarett J.K."/>
            <person name="Geller-Mcgrath D.E."/>
            <person name="Sieber C.M."/>
            <person name="Emerson J.B."/>
            <person name="Anantharaman K."/>
            <person name="Thomas B.C."/>
            <person name="Malmstrom R."/>
            <person name="Stieglmeier M."/>
            <person name="Klingl A."/>
            <person name="Woyke T."/>
            <person name="Ryan C.M."/>
            <person name="Banfield J.F."/>
        </authorList>
    </citation>
    <scope>NUCLEOTIDE SEQUENCE [LARGE SCALE GENOMIC DNA]</scope>
    <source>
        <strain evidence="4">CG23_combo_of_CG06-09_8_20_14_all_37_87_8</strain>
    </source>
</reference>
<dbReference type="Gene3D" id="3.90.1150.10">
    <property type="entry name" value="Aspartate Aminotransferase, domain 1"/>
    <property type="match status" value="1"/>
</dbReference>
<comment type="similarity">
    <text evidence="3">Belongs to the DegT/DnrJ/EryC1 family.</text>
</comment>
<dbReference type="PIRSF" id="PIRSF000390">
    <property type="entry name" value="PLP_StrS"/>
    <property type="match status" value="1"/>
</dbReference>
<organism evidence="4 5">
    <name type="scientific">bacterium (Candidatus Gribaldobacteria) CG23_combo_of_CG06-09_8_20_14_all_37_87_8</name>
    <dbReference type="NCBI Taxonomy" id="2014278"/>
    <lineage>
        <taxon>Bacteria</taxon>
        <taxon>Candidatus Gribaldobacteria</taxon>
    </lineage>
</organism>